<sequence>MIYEQTIILKDDDSHSFPEALDGALATLKALAKCCPTILKDTFKERKFERSFKVDLLLDEKGSEALCLNLAEKAVLIVGLGGVAGVRLTVLPIQHTASFELVF</sequence>
<protein>
    <submittedName>
        <fullName evidence="1">Uncharacterized protein</fullName>
    </submittedName>
</protein>
<dbReference type="RefSeq" id="WP_198731722.1">
    <property type="nucleotide sequence ID" value="NZ_JAEILD010000141.1"/>
</dbReference>
<dbReference type="Proteomes" id="UP000614123">
    <property type="component" value="Unassembled WGS sequence"/>
</dbReference>
<dbReference type="EMBL" id="JAEILD010000141">
    <property type="protein sequence ID" value="MBI6652299.1"/>
    <property type="molecule type" value="Genomic_DNA"/>
</dbReference>
<reference evidence="1 2" key="1">
    <citation type="submission" date="2020-12" db="EMBL/GenBank/DDBJ databases">
        <title>Comparative genomic insights into the epidemiology and virulence of plant pathogenic Pseudomonads from Turkey.</title>
        <authorList>
            <person name="Dillon M."/>
            <person name="Ruiz-Bedoya T."/>
            <person name="Bendalovic-Torma C."/>
            <person name="Guttman K.M."/>
            <person name="Kwak H."/>
            <person name="Middleton M.A."/>
            <person name="Wang P.W."/>
            <person name="Horuz S."/>
            <person name="Aysan Y."/>
            <person name="Guttman D.S."/>
        </authorList>
    </citation>
    <scope>NUCLEOTIDE SEQUENCE [LARGE SCALE GENOMIC DNA]</scope>
    <source>
        <strain evidence="1 2">S4_EA_3a</strain>
    </source>
</reference>
<keyword evidence="2" id="KW-1185">Reference proteome</keyword>
<comment type="caution">
    <text evidence="1">The sequence shown here is derived from an EMBL/GenBank/DDBJ whole genome shotgun (WGS) entry which is preliminary data.</text>
</comment>
<name>A0ABS0VL89_PSEVE</name>
<evidence type="ECO:0000313" key="1">
    <source>
        <dbReference type="EMBL" id="MBI6652299.1"/>
    </source>
</evidence>
<evidence type="ECO:0000313" key="2">
    <source>
        <dbReference type="Proteomes" id="UP000614123"/>
    </source>
</evidence>
<gene>
    <name evidence="1" type="ORF">YA0849_25230</name>
</gene>
<accession>A0ABS0VL89</accession>
<proteinExistence type="predicted"/>
<organism evidence="1 2">
    <name type="scientific">Pseudomonas veronii</name>
    <dbReference type="NCBI Taxonomy" id="76761"/>
    <lineage>
        <taxon>Bacteria</taxon>
        <taxon>Pseudomonadati</taxon>
        <taxon>Pseudomonadota</taxon>
        <taxon>Gammaproteobacteria</taxon>
        <taxon>Pseudomonadales</taxon>
        <taxon>Pseudomonadaceae</taxon>
        <taxon>Pseudomonas</taxon>
    </lineage>
</organism>